<accession>A0A6A6S1F3</accession>
<dbReference type="GO" id="GO:0015677">
    <property type="term" value="P:copper ion import"/>
    <property type="evidence" value="ECO:0007669"/>
    <property type="project" value="TreeGrafter"/>
</dbReference>
<organism evidence="14 15">
    <name type="scientific">Massarina eburnea CBS 473.64</name>
    <dbReference type="NCBI Taxonomy" id="1395130"/>
    <lineage>
        <taxon>Eukaryota</taxon>
        <taxon>Fungi</taxon>
        <taxon>Dikarya</taxon>
        <taxon>Ascomycota</taxon>
        <taxon>Pezizomycotina</taxon>
        <taxon>Dothideomycetes</taxon>
        <taxon>Pleosporomycetidae</taxon>
        <taxon>Pleosporales</taxon>
        <taxon>Massarineae</taxon>
        <taxon>Massarinaceae</taxon>
        <taxon>Massarina</taxon>
    </lineage>
</organism>
<feature type="transmembrane region" description="Helical" evidence="11">
    <location>
        <begin position="125"/>
        <end position="147"/>
    </location>
</feature>
<feature type="transmembrane region" description="Helical" evidence="11">
    <location>
        <begin position="362"/>
        <end position="384"/>
    </location>
</feature>
<keyword evidence="15" id="KW-1185">Reference proteome</keyword>
<evidence type="ECO:0000256" key="3">
    <source>
        <dbReference type="ARBA" id="ARBA00022448"/>
    </source>
</evidence>
<dbReference type="SFLD" id="SFLDG01168">
    <property type="entry name" value="Ferric_reductase_subgroup_(FRE"/>
    <property type="match status" value="1"/>
</dbReference>
<keyword evidence="9" id="KW-0325">Glycoprotein</keyword>
<dbReference type="InterPro" id="IPR017927">
    <property type="entry name" value="FAD-bd_FR_type"/>
</dbReference>
<feature type="transmembrane region" description="Helical" evidence="11">
    <location>
        <begin position="296"/>
        <end position="314"/>
    </location>
</feature>
<evidence type="ECO:0000313" key="15">
    <source>
        <dbReference type="Proteomes" id="UP000799753"/>
    </source>
</evidence>
<dbReference type="SUPFAM" id="SSF52343">
    <property type="entry name" value="Ferredoxin reductase-like, C-terminal NADP-linked domain"/>
    <property type="match status" value="1"/>
</dbReference>
<dbReference type="InterPro" id="IPR039261">
    <property type="entry name" value="FNR_nucleotide-bd"/>
</dbReference>
<dbReference type="PANTHER" id="PTHR32361:SF9">
    <property type="entry name" value="FERRIC REDUCTASE TRANSMEMBRANE COMPONENT 3-RELATED"/>
    <property type="match status" value="1"/>
</dbReference>
<evidence type="ECO:0000256" key="1">
    <source>
        <dbReference type="ARBA" id="ARBA00004141"/>
    </source>
</evidence>
<dbReference type="InterPro" id="IPR051410">
    <property type="entry name" value="Ferric/Cupric_Reductase"/>
</dbReference>
<feature type="transmembrane region" description="Helical" evidence="11">
    <location>
        <begin position="257"/>
        <end position="275"/>
    </location>
</feature>
<protein>
    <submittedName>
        <fullName evidence="14">Ferric-chelate reductase</fullName>
    </submittedName>
</protein>
<keyword evidence="7" id="KW-0406">Ion transport</keyword>
<feature type="compositionally biased region" description="Low complexity" evidence="10">
    <location>
        <begin position="505"/>
        <end position="521"/>
    </location>
</feature>
<comment type="similarity">
    <text evidence="2">Belongs to the ferric reductase (FRE) family.</text>
</comment>
<keyword evidence="12" id="KW-0732">Signal</keyword>
<dbReference type="Proteomes" id="UP000799753">
    <property type="component" value="Unassembled WGS sequence"/>
</dbReference>
<dbReference type="PANTHER" id="PTHR32361">
    <property type="entry name" value="FERRIC/CUPRIC REDUCTASE TRANSMEMBRANE COMPONENT"/>
    <property type="match status" value="1"/>
</dbReference>
<proteinExistence type="inferred from homology"/>
<evidence type="ECO:0000256" key="6">
    <source>
        <dbReference type="ARBA" id="ARBA00023002"/>
    </source>
</evidence>
<reference evidence="14" key="1">
    <citation type="journal article" date="2020" name="Stud. Mycol.">
        <title>101 Dothideomycetes genomes: a test case for predicting lifestyles and emergence of pathogens.</title>
        <authorList>
            <person name="Haridas S."/>
            <person name="Albert R."/>
            <person name="Binder M."/>
            <person name="Bloem J."/>
            <person name="Labutti K."/>
            <person name="Salamov A."/>
            <person name="Andreopoulos B."/>
            <person name="Baker S."/>
            <person name="Barry K."/>
            <person name="Bills G."/>
            <person name="Bluhm B."/>
            <person name="Cannon C."/>
            <person name="Castanera R."/>
            <person name="Culley D."/>
            <person name="Daum C."/>
            <person name="Ezra D."/>
            <person name="Gonzalez J."/>
            <person name="Henrissat B."/>
            <person name="Kuo A."/>
            <person name="Liang C."/>
            <person name="Lipzen A."/>
            <person name="Lutzoni F."/>
            <person name="Magnuson J."/>
            <person name="Mondo S."/>
            <person name="Nolan M."/>
            <person name="Ohm R."/>
            <person name="Pangilinan J."/>
            <person name="Park H.-J."/>
            <person name="Ramirez L."/>
            <person name="Alfaro M."/>
            <person name="Sun H."/>
            <person name="Tritt A."/>
            <person name="Yoshinaga Y."/>
            <person name="Zwiers L.-H."/>
            <person name="Turgeon B."/>
            <person name="Goodwin S."/>
            <person name="Spatafora J."/>
            <person name="Crous P."/>
            <person name="Grigoriev I."/>
        </authorList>
    </citation>
    <scope>NUCLEOTIDE SEQUENCE</scope>
    <source>
        <strain evidence="14">CBS 473.64</strain>
    </source>
</reference>
<feature type="signal peptide" evidence="12">
    <location>
        <begin position="1"/>
        <end position="20"/>
    </location>
</feature>
<comment type="subcellular location">
    <subcellularLocation>
        <location evidence="1">Membrane</location>
        <topology evidence="1">Multi-pass membrane protein</topology>
    </subcellularLocation>
</comment>
<keyword evidence="8 11" id="KW-0472">Membrane</keyword>
<keyword evidence="6" id="KW-0560">Oxidoreductase</keyword>
<evidence type="ECO:0000313" key="14">
    <source>
        <dbReference type="EMBL" id="KAF2641167.1"/>
    </source>
</evidence>
<feature type="region of interest" description="Disordered" evidence="10">
    <location>
        <begin position="480"/>
        <end position="521"/>
    </location>
</feature>
<evidence type="ECO:0000256" key="2">
    <source>
        <dbReference type="ARBA" id="ARBA00006278"/>
    </source>
</evidence>
<dbReference type="Pfam" id="PF01794">
    <property type="entry name" value="Ferric_reduct"/>
    <property type="match status" value="1"/>
</dbReference>
<evidence type="ECO:0000256" key="12">
    <source>
        <dbReference type="SAM" id="SignalP"/>
    </source>
</evidence>
<dbReference type="PROSITE" id="PS51384">
    <property type="entry name" value="FAD_FR"/>
    <property type="match status" value="1"/>
</dbReference>
<gene>
    <name evidence="14" type="ORF">P280DRAFT_450131</name>
</gene>
<evidence type="ECO:0000256" key="4">
    <source>
        <dbReference type="ARBA" id="ARBA00022692"/>
    </source>
</evidence>
<evidence type="ECO:0000256" key="10">
    <source>
        <dbReference type="SAM" id="MobiDB-lite"/>
    </source>
</evidence>
<keyword evidence="3" id="KW-0813">Transport</keyword>
<dbReference type="InterPro" id="IPR013130">
    <property type="entry name" value="Fe3_Rdtase_TM_dom"/>
</dbReference>
<dbReference type="GO" id="GO:0006826">
    <property type="term" value="P:iron ion transport"/>
    <property type="evidence" value="ECO:0007669"/>
    <property type="project" value="TreeGrafter"/>
</dbReference>
<evidence type="ECO:0000259" key="13">
    <source>
        <dbReference type="PROSITE" id="PS51384"/>
    </source>
</evidence>
<dbReference type="EMBL" id="MU006783">
    <property type="protein sequence ID" value="KAF2641167.1"/>
    <property type="molecule type" value="Genomic_DNA"/>
</dbReference>
<evidence type="ECO:0000256" key="9">
    <source>
        <dbReference type="ARBA" id="ARBA00023180"/>
    </source>
</evidence>
<evidence type="ECO:0000256" key="8">
    <source>
        <dbReference type="ARBA" id="ARBA00023136"/>
    </source>
</evidence>
<dbReference type="AlphaFoldDB" id="A0A6A6S1F3"/>
<keyword evidence="5 11" id="KW-1133">Transmembrane helix</keyword>
<dbReference type="GO" id="GO:0005886">
    <property type="term" value="C:plasma membrane"/>
    <property type="evidence" value="ECO:0007669"/>
    <property type="project" value="TreeGrafter"/>
</dbReference>
<feature type="chain" id="PRO_5025484044" evidence="12">
    <location>
        <begin position="21"/>
        <end position="726"/>
    </location>
</feature>
<dbReference type="Pfam" id="PF08030">
    <property type="entry name" value="NAD_binding_6"/>
    <property type="match status" value="1"/>
</dbReference>
<dbReference type="OrthoDB" id="167398at2759"/>
<evidence type="ECO:0000256" key="7">
    <source>
        <dbReference type="ARBA" id="ARBA00023065"/>
    </source>
</evidence>
<evidence type="ECO:0000256" key="11">
    <source>
        <dbReference type="SAM" id="Phobius"/>
    </source>
</evidence>
<dbReference type="CDD" id="cd06186">
    <property type="entry name" value="NOX_Duox_like_FAD_NADP"/>
    <property type="match status" value="1"/>
</dbReference>
<dbReference type="SFLD" id="SFLDS00052">
    <property type="entry name" value="Ferric_Reductase_Domain"/>
    <property type="match status" value="1"/>
</dbReference>
<feature type="domain" description="FAD-binding FR-type" evidence="13">
    <location>
        <begin position="405"/>
        <end position="566"/>
    </location>
</feature>
<dbReference type="InterPro" id="IPR013121">
    <property type="entry name" value="Fe_red_NAD-bd_6"/>
</dbReference>
<sequence>MHPSPFLLLLSTWSFSSAEALRSGKWCFEGCELTLNYAEFNDTKLSLGSHKTRACQSQMANVSLPPYEVIDEYPKDERGEIKRLSADEGLRFPRLGEIVIPEEGFFERAFTTLDAAYFEYDIHQLYGWCMIYFWAIVITIGLVTRLLSLIPTLRHQQYQHVSTNLDTPSSPGFPRNQRTTSAFSALLKRHLTIPALFNNRCSQPLGWCTVPSRIQSLTIFSFVLINVVLCSTNYRVTHGNFYWPQEWIQLWRYVSDRTGIISLANFPMIWLFGMRNQVLMWITGWGYGTCNNFHRWVARVSTVQAVVHSVGYTIMVWERGGWKTLQKYLHKHYFWNGEITTISMCLILAFSVYGLRRSHYEVFLALHIILSIIVLLTMYYHVAIFTAGEWNVFIYPCLLVWVFDRALRTLRILSFDPKFWNTKAVATYDTHSNLVRMDVPFGNSVLKPRAGMYYYIYVLNDLFYAHQNHPFTLAYVTPRKGGTTHGDASPRPLLRPRPRRTSSAESTESDSLLSPPSSYESSPSLVFLIRPYDGFTSRLVKHASQSQLPTSLRVLIEGPYGQLRVLIEGPYGHTLPLHTYPNILFIVGGTGIAVPLSHITTLLGQDSAVTTVRIIWAVREHAFLASVLKDFEGLLDDERVIFEAHVTQDEESKDELESVLKRVRVEAGRPDVRTAVEEVTREAGQERLAVMACGPAQMADQARQASVEMLGKGYRGVEYFEESFKW</sequence>
<evidence type="ECO:0000256" key="5">
    <source>
        <dbReference type="ARBA" id="ARBA00022989"/>
    </source>
</evidence>
<dbReference type="GO" id="GO:0000293">
    <property type="term" value="F:ferric-chelate reductase activity"/>
    <property type="evidence" value="ECO:0007669"/>
    <property type="project" value="TreeGrafter"/>
</dbReference>
<keyword evidence="4 11" id="KW-0812">Transmembrane</keyword>
<dbReference type="GO" id="GO:0006879">
    <property type="term" value="P:intracellular iron ion homeostasis"/>
    <property type="evidence" value="ECO:0007669"/>
    <property type="project" value="TreeGrafter"/>
</dbReference>
<name>A0A6A6S1F3_9PLEO</name>
<feature type="transmembrane region" description="Helical" evidence="11">
    <location>
        <begin position="217"/>
        <end position="237"/>
    </location>
</feature>
<dbReference type="Gene3D" id="3.40.50.80">
    <property type="entry name" value="Nucleotide-binding domain of ferredoxin-NADP reductase (FNR) module"/>
    <property type="match status" value="1"/>
</dbReference>
<feature type="transmembrane region" description="Helical" evidence="11">
    <location>
        <begin position="334"/>
        <end position="355"/>
    </location>
</feature>